<comment type="subcellular location">
    <subcellularLocation>
        <location evidence="1 10">Cell outer membrane</location>
        <topology evidence="1 10">Multi-pass membrane protein</topology>
    </subcellularLocation>
</comment>
<evidence type="ECO:0000256" key="2">
    <source>
        <dbReference type="ARBA" id="ARBA00009810"/>
    </source>
</evidence>
<feature type="signal peptide" evidence="12">
    <location>
        <begin position="1"/>
        <end position="32"/>
    </location>
</feature>
<dbReference type="EMBL" id="CP000050">
    <property type="protein sequence ID" value="AAY47254.1"/>
    <property type="molecule type" value="Genomic_DNA"/>
</dbReference>
<dbReference type="InterPro" id="IPR039426">
    <property type="entry name" value="TonB-dep_rcpt-like"/>
</dbReference>
<evidence type="ECO:0000256" key="11">
    <source>
        <dbReference type="RuleBase" id="RU003357"/>
    </source>
</evidence>
<dbReference type="InterPro" id="IPR012910">
    <property type="entry name" value="Plug_dom"/>
</dbReference>
<dbReference type="InterPro" id="IPR036942">
    <property type="entry name" value="Beta-barrel_TonB_sf"/>
</dbReference>
<comment type="similarity">
    <text evidence="2 10 11">Belongs to the TonB-dependent receptor family.</text>
</comment>
<feature type="domain" description="TonB-dependent receptor plug" evidence="14">
    <location>
        <begin position="73"/>
        <end position="168"/>
    </location>
</feature>
<dbReference type="HOGENOM" id="CLU_008287_9_3_6"/>
<dbReference type="Pfam" id="PF00593">
    <property type="entry name" value="TonB_dep_Rec_b-barrel"/>
    <property type="match status" value="1"/>
</dbReference>
<dbReference type="GO" id="GO:0015891">
    <property type="term" value="P:siderophore transport"/>
    <property type="evidence" value="ECO:0007669"/>
    <property type="project" value="InterPro"/>
</dbReference>
<dbReference type="CDD" id="cd01347">
    <property type="entry name" value="ligand_gated_channel"/>
    <property type="match status" value="1"/>
</dbReference>
<dbReference type="SUPFAM" id="SSF56935">
    <property type="entry name" value="Porins"/>
    <property type="match status" value="1"/>
</dbReference>
<dbReference type="FunFam" id="2.170.130.10:FF:000022">
    <property type="entry name" value="Ligand-gated channel"/>
    <property type="match status" value="1"/>
</dbReference>
<keyword evidence="9 10" id="KW-0998">Cell outer membrane</keyword>
<gene>
    <name evidence="15" type="ordered locus">XC_0167</name>
</gene>
<dbReference type="NCBIfam" id="TIGR01783">
    <property type="entry name" value="TonB-siderophor"/>
    <property type="match status" value="1"/>
</dbReference>
<organism evidence="15 16">
    <name type="scientific">Xanthomonas campestris pv. campestris (strain 8004)</name>
    <dbReference type="NCBI Taxonomy" id="314565"/>
    <lineage>
        <taxon>Bacteria</taxon>
        <taxon>Pseudomonadati</taxon>
        <taxon>Pseudomonadota</taxon>
        <taxon>Gammaproteobacteria</taxon>
        <taxon>Lysobacterales</taxon>
        <taxon>Lysobacteraceae</taxon>
        <taxon>Xanthomonas</taxon>
    </lineage>
</organism>
<evidence type="ECO:0000313" key="16">
    <source>
        <dbReference type="Proteomes" id="UP000000420"/>
    </source>
</evidence>
<evidence type="ECO:0000313" key="15">
    <source>
        <dbReference type="EMBL" id="AAY47254.1"/>
    </source>
</evidence>
<feature type="domain" description="TonB-dependent receptor-like beta-barrel" evidence="13">
    <location>
        <begin position="257"/>
        <end position="717"/>
    </location>
</feature>
<evidence type="ECO:0000256" key="3">
    <source>
        <dbReference type="ARBA" id="ARBA00022448"/>
    </source>
</evidence>
<keyword evidence="6 11" id="KW-0798">TonB box</keyword>
<keyword evidence="5 10" id="KW-0812">Transmembrane</keyword>
<dbReference type="PANTHER" id="PTHR32552:SF74">
    <property type="entry name" value="HYDROXAMATE SIDEROPHORE RECEPTOR FHUE"/>
    <property type="match status" value="1"/>
</dbReference>
<dbReference type="GO" id="GO:0009279">
    <property type="term" value="C:cell outer membrane"/>
    <property type="evidence" value="ECO:0007669"/>
    <property type="project" value="UniProtKB-SubCell"/>
</dbReference>
<dbReference type="Pfam" id="PF07715">
    <property type="entry name" value="Plug"/>
    <property type="match status" value="1"/>
</dbReference>
<evidence type="ECO:0000256" key="5">
    <source>
        <dbReference type="ARBA" id="ARBA00022692"/>
    </source>
</evidence>
<protein>
    <submittedName>
        <fullName evidence="15">Ferripyoverdine receptor</fullName>
    </submittedName>
</protein>
<dbReference type="PROSITE" id="PS52016">
    <property type="entry name" value="TONB_DEPENDENT_REC_3"/>
    <property type="match status" value="1"/>
</dbReference>
<dbReference type="InterPro" id="IPR010105">
    <property type="entry name" value="TonB_sidphr_rcpt"/>
</dbReference>
<keyword evidence="3 10" id="KW-0813">Transport</keyword>
<dbReference type="AlphaFoldDB" id="A0A0H2X2N5"/>
<proteinExistence type="inferred from homology"/>
<name>A0A0H2X2N5_XANC8</name>
<feature type="chain" id="PRO_5002600726" evidence="12">
    <location>
        <begin position="33"/>
        <end position="746"/>
    </location>
</feature>
<dbReference type="Gene3D" id="2.170.130.10">
    <property type="entry name" value="TonB-dependent receptor, plug domain"/>
    <property type="match status" value="1"/>
</dbReference>
<reference evidence="15 16" key="1">
    <citation type="journal article" date="2005" name="Genome Res.">
        <title>Comparative and functional genomic analyses of the pathogenicity of phytopathogen Xanthomonas campestris pv. campestris.</title>
        <authorList>
            <person name="Qian W."/>
            <person name="Jia Y."/>
            <person name="Ren S.X."/>
            <person name="He Y.Q."/>
            <person name="Feng J.X."/>
            <person name="Lu L.F."/>
            <person name="Sun Q."/>
            <person name="Ying G."/>
            <person name="Tang D.J."/>
            <person name="Tang H."/>
            <person name="Wu W."/>
            <person name="Hao P."/>
            <person name="Wang L."/>
            <person name="Jiang B.L."/>
            <person name="Zeng S."/>
            <person name="Gu W.Y."/>
            <person name="Lu G."/>
            <person name="Rong L."/>
            <person name="Tian Y."/>
            <person name="Yao Z."/>
            <person name="Fu G."/>
            <person name="Chen B."/>
            <person name="Fang R."/>
            <person name="Qiang B."/>
            <person name="Chen Z."/>
            <person name="Zhao G.P."/>
            <person name="Tang J.L."/>
            <person name="He C."/>
        </authorList>
    </citation>
    <scope>NUCLEOTIDE SEQUENCE [LARGE SCALE GENOMIC DNA]</scope>
    <source>
        <strain evidence="15 16">8004</strain>
    </source>
</reference>
<dbReference type="InterPro" id="IPR000531">
    <property type="entry name" value="Beta-barrel_TonB"/>
</dbReference>
<dbReference type="InterPro" id="IPR037066">
    <property type="entry name" value="Plug_dom_sf"/>
</dbReference>
<sequence length="746" mass="81986">MRPPMPAKTLPLATLSAALLCALTMTPAAARAADLADANADADANAKTLDAVSVNGTVSRAQPATTTRLPLTLQETPQSVSVIGLQRLEDESLFSIDDVMRNVTGVNVSFYDTQRPLYFARGFQITDFQVDGLPTYSGATNQEYDTVFYDRIEVIRGANGLLTGAGIPSATVNLLRKRPGKEFDASFAVSAGTWDFRRMQADVNAPLTSDGRWRSRVVAAWQDRDYYYDRYHDTKMSGMAVLEGDLTESTTLTVGYQRQDNTPVGSTWGTVPFFAADGTLANLSRSTNLAPEWTRWQRETSTAFANLEQRIGEDWLLRVNAAHTKGNVQSLRVYGTGYPAADGSGMFLRTGVGETEDTRDSVDVYLSGGFSLFGRQHDVVVGGSWQDLQSTSYGLAQTYPDDWATCPNAFGPPERCYFIPNIRNWDGNASEVTYARNGRRSEGRTTQRGVYASTRFRLADPLSLIAGARLSSWETRTQAFDASGAYTGTSGRYEVSDEVTPYVGLVYDIVPDVSVYASYTEIFNPQNYRDKDNNLLAPVEGSNLEAGIKAQLLDGHAMATAAVFEAKQDNFAVRDMTQPESSLPDGNSAYIGINGTKSRGWEMDINGEILPGWTVNAGFTHVKVTRPPTDAIYANLPEDYLQLSTQLRLPGAWERLSIGGGVSWQSAVRGFNIARPTGDGSGATTPVTVVQNPYALVHFNANYRISEQWTATLAVRNAFDKTYWANLDYQNYGEPRFVSVSLRWRY</sequence>
<evidence type="ECO:0000256" key="10">
    <source>
        <dbReference type="PROSITE-ProRule" id="PRU01360"/>
    </source>
</evidence>
<dbReference type="PANTHER" id="PTHR32552">
    <property type="entry name" value="FERRICHROME IRON RECEPTOR-RELATED"/>
    <property type="match status" value="1"/>
</dbReference>
<dbReference type="KEGG" id="xcb:XC_0167"/>
<evidence type="ECO:0000256" key="4">
    <source>
        <dbReference type="ARBA" id="ARBA00022452"/>
    </source>
</evidence>
<evidence type="ECO:0000256" key="7">
    <source>
        <dbReference type="ARBA" id="ARBA00023136"/>
    </source>
</evidence>
<dbReference type="GO" id="GO:0038023">
    <property type="term" value="F:signaling receptor activity"/>
    <property type="evidence" value="ECO:0007669"/>
    <property type="project" value="InterPro"/>
</dbReference>
<evidence type="ECO:0000259" key="14">
    <source>
        <dbReference type="Pfam" id="PF07715"/>
    </source>
</evidence>
<evidence type="ECO:0000256" key="8">
    <source>
        <dbReference type="ARBA" id="ARBA00023170"/>
    </source>
</evidence>
<dbReference type="Gene3D" id="2.40.170.20">
    <property type="entry name" value="TonB-dependent receptor, beta-barrel domain"/>
    <property type="match status" value="1"/>
</dbReference>
<evidence type="ECO:0000259" key="13">
    <source>
        <dbReference type="Pfam" id="PF00593"/>
    </source>
</evidence>
<evidence type="ECO:0000256" key="9">
    <source>
        <dbReference type="ARBA" id="ARBA00023237"/>
    </source>
</evidence>
<keyword evidence="8 15" id="KW-0675">Receptor</keyword>
<keyword evidence="12" id="KW-0732">Signal</keyword>
<dbReference type="Proteomes" id="UP000000420">
    <property type="component" value="Chromosome"/>
</dbReference>
<dbReference type="GO" id="GO:0015344">
    <property type="term" value="F:siderophore uptake transmembrane transporter activity"/>
    <property type="evidence" value="ECO:0007669"/>
    <property type="project" value="TreeGrafter"/>
</dbReference>
<accession>A0A0H2X2N5</accession>
<evidence type="ECO:0000256" key="1">
    <source>
        <dbReference type="ARBA" id="ARBA00004571"/>
    </source>
</evidence>
<evidence type="ECO:0000256" key="6">
    <source>
        <dbReference type="ARBA" id="ARBA00023077"/>
    </source>
</evidence>
<keyword evidence="7 10" id="KW-0472">Membrane</keyword>
<evidence type="ECO:0000256" key="12">
    <source>
        <dbReference type="SAM" id="SignalP"/>
    </source>
</evidence>
<keyword evidence="4 10" id="KW-1134">Transmembrane beta strand</keyword>